<evidence type="ECO:0000256" key="4">
    <source>
        <dbReference type="SAM" id="SignalP"/>
    </source>
</evidence>
<organism evidence="6 7">
    <name type="scientific">Lepidopterella palustris CBS 459.81</name>
    <dbReference type="NCBI Taxonomy" id="1314670"/>
    <lineage>
        <taxon>Eukaryota</taxon>
        <taxon>Fungi</taxon>
        <taxon>Dikarya</taxon>
        <taxon>Ascomycota</taxon>
        <taxon>Pezizomycotina</taxon>
        <taxon>Dothideomycetes</taxon>
        <taxon>Pleosporomycetidae</taxon>
        <taxon>Mytilinidiales</taxon>
        <taxon>Argynnaceae</taxon>
        <taxon>Lepidopterella</taxon>
    </lineage>
</organism>
<dbReference type="Gene3D" id="3.30.560.10">
    <property type="entry name" value="Glucose Oxidase, domain 3"/>
    <property type="match status" value="1"/>
</dbReference>
<dbReference type="Gene3D" id="3.50.50.60">
    <property type="entry name" value="FAD/NAD(P)-binding domain"/>
    <property type="match status" value="1"/>
</dbReference>
<keyword evidence="4" id="KW-0732">Signal</keyword>
<gene>
    <name evidence="6" type="ORF">K432DRAFT_429439</name>
</gene>
<dbReference type="EMBL" id="KV745320">
    <property type="protein sequence ID" value="OCK75414.1"/>
    <property type="molecule type" value="Genomic_DNA"/>
</dbReference>
<comment type="similarity">
    <text evidence="1">Belongs to the GMC oxidoreductase family.</text>
</comment>
<evidence type="ECO:0000256" key="3">
    <source>
        <dbReference type="PIRSR" id="PIRSR000137-1"/>
    </source>
</evidence>
<dbReference type="SUPFAM" id="SSF54373">
    <property type="entry name" value="FAD-linked reductases, C-terminal domain"/>
    <property type="match status" value="1"/>
</dbReference>
<feature type="active site" description="Proton donor" evidence="3">
    <location>
        <position position="549"/>
    </location>
</feature>
<dbReference type="OrthoDB" id="269227at2759"/>
<feature type="chain" id="PRO_5034044373" evidence="4">
    <location>
        <begin position="22"/>
        <end position="613"/>
    </location>
</feature>
<dbReference type="PIRSF" id="PIRSF000137">
    <property type="entry name" value="Alcohol_oxidase"/>
    <property type="match status" value="1"/>
</dbReference>
<protein>
    <submittedName>
        <fullName evidence="6">GMC oxidoreductase</fullName>
    </submittedName>
</protein>
<dbReference type="InterPro" id="IPR000172">
    <property type="entry name" value="GMC_OxRdtase_N"/>
</dbReference>
<dbReference type="GO" id="GO:0016614">
    <property type="term" value="F:oxidoreductase activity, acting on CH-OH group of donors"/>
    <property type="evidence" value="ECO:0007669"/>
    <property type="project" value="InterPro"/>
</dbReference>
<dbReference type="InterPro" id="IPR007867">
    <property type="entry name" value="GMC_OxRtase_C"/>
</dbReference>
<dbReference type="Pfam" id="PF05199">
    <property type="entry name" value="GMC_oxred_C"/>
    <property type="match status" value="1"/>
</dbReference>
<feature type="domain" description="Glucose-methanol-choline oxidoreductase N-terminal" evidence="5">
    <location>
        <begin position="313"/>
        <end position="327"/>
    </location>
</feature>
<evidence type="ECO:0000259" key="5">
    <source>
        <dbReference type="PROSITE" id="PS00624"/>
    </source>
</evidence>
<proteinExistence type="inferred from homology"/>
<dbReference type="GO" id="GO:0044550">
    <property type="term" value="P:secondary metabolite biosynthetic process"/>
    <property type="evidence" value="ECO:0007669"/>
    <property type="project" value="TreeGrafter"/>
</dbReference>
<dbReference type="InterPro" id="IPR012132">
    <property type="entry name" value="GMC_OxRdtase"/>
</dbReference>
<reference evidence="6 7" key="1">
    <citation type="journal article" date="2016" name="Nat. Commun.">
        <title>Ectomycorrhizal ecology is imprinted in the genome of the dominant symbiotic fungus Cenococcum geophilum.</title>
        <authorList>
            <consortium name="DOE Joint Genome Institute"/>
            <person name="Peter M."/>
            <person name="Kohler A."/>
            <person name="Ohm R.A."/>
            <person name="Kuo A."/>
            <person name="Krutzmann J."/>
            <person name="Morin E."/>
            <person name="Arend M."/>
            <person name="Barry K.W."/>
            <person name="Binder M."/>
            <person name="Choi C."/>
            <person name="Clum A."/>
            <person name="Copeland A."/>
            <person name="Grisel N."/>
            <person name="Haridas S."/>
            <person name="Kipfer T."/>
            <person name="LaButti K."/>
            <person name="Lindquist E."/>
            <person name="Lipzen A."/>
            <person name="Maire R."/>
            <person name="Meier B."/>
            <person name="Mihaltcheva S."/>
            <person name="Molinier V."/>
            <person name="Murat C."/>
            <person name="Poggeler S."/>
            <person name="Quandt C.A."/>
            <person name="Sperisen C."/>
            <person name="Tritt A."/>
            <person name="Tisserant E."/>
            <person name="Crous P.W."/>
            <person name="Henrissat B."/>
            <person name="Nehls U."/>
            <person name="Egli S."/>
            <person name="Spatafora J.W."/>
            <person name="Grigoriev I.V."/>
            <person name="Martin F.M."/>
        </authorList>
    </citation>
    <scope>NUCLEOTIDE SEQUENCE [LARGE SCALE GENOMIC DNA]</scope>
    <source>
        <strain evidence="6 7">CBS 459.81</strain>
    </source>
</reference>
<evidence type="ECO:0000313" key="7">
    <source>
        <dbReference type="Proteomes" id="UP000250266"/>
    </source>
</evidence>
<sequence>MARTVSLLFHILLIICPFTLAARRLLGNSFAGPGDASYEYIVVGAGNAGLPLAVRLAQGGKSVALIEAGSFYEIGNGNYSQIPALAPAFTGKDIEAVSPQVDWQFQTVVQKGLIGQTPLYPRGKTLGGCSARNYNAYHRGTKGTYKKWADDIGDESYEWDAILPYFEKSIHFTPPADTRFPNATPKYDAGVLGNGSGPVSVTYGAYAWALGTWGKLALEAVGIPEIAGLQSGNLLGSSNQLLTIDAESMVRDSAETSFLRKLGLPNPNLIVYPNTLATRIIFDSTKKARGVTIDFGGRNYTLNATAEVIVSAGSLQSPQLLMVSGIGPAQTLEQFGIPVIADRPGVGQNMTDHTLGGPSYQIDLPTSDDFAKPDFQAMATEEYNSDVPQGPYASLNGDRLAFEKLPNKTLATLSNKTVAELALLPPDWPHVEYLVVSAYAGPTENYLGAGPDGHNYGNIQIALVAPFSRGTVTIQSSDMHDHPLIDPAWLTDPRDQEVAVAGYRRVREMFDTDVMRKILVGPEVYPGRNVSSYDDILKQIRNDFGSVYHAACTCRMGKVDDPTAVVDSKARVIGVKSLRVVDASSFALLPPGHPMATVYMFAEKIADEILKGN</sequence>
<dbReference type="GO" id="GO:0050660">
    <property type="term" value="F:flavin adenine dinucleotide binding"/>
    <property type="evidence" value="ECO:0007669"/>
    <property type="project" value="InterPro"/>
</dbReference>
<evidence type="ECO:0000256" key="1">
    <source>
        <dbReference type="ARBA" id="ARBA00010790"/>
    </source>
</evidence>
<name>A0A8E2E163_9PEZI</name>
<dbReference type="PANTHER" id="PTHR11552:SF138">
    <property type="entry name" value="DEHYDROGENASE PKFF-RELATED"/>
    <property type="match status" value="1"/>
</dbReference>
<accession>A0A8E2E163</accession>
<dbReference type="Pfam" id="PF00732">
    <property type="entry name" value="GMC_oxred_N"/>
    <property type="match status" value="1"/>
</dbReference>
<feature type="active site" description="Proton acceptor" evidence="3">
    <location>
        <position position="593"/>
    </location>
</feature>
<dbReference type="PANTHER" id="PTHR11552">
    <property type="entry name" value="GLUCOSE-METHANOL-CHOLINE GMC OXIDOREDUCTASE"/>
    <property type="match status" value="1"/>
</dbReference>
<feature type="signal peptide" evidence="4">
    <location>
        <begin position="1"/>
        <end position="21"/>
    </location>
</feature>
<dbReference type="PROSITE" id="PS00624">
    <property type="entry name" value="GMC_OXRED_2"/>
    <property type="match status" value="1"/>
</dbReference>
<dbReference type="SUPFAM" id="SSF51905">
    <property type="entry name" value="FAD/NAD(P)-binding domain"/>
    <property type="match status" value="1"/>
</dbReference>
<keyword evidence="7" id="KW-1185">Reference proteome</keyword>
<dbReference type="Proteomes" id="UP000250266">
    <property type="component" value="Unassembled WGS sequence"/>
</dbReference>
<dbReference type="AlphaFoldDB" id="A0A8E2E163"/>
<dbReference type="InterPro" id="IPR036188">
    <property type="entry name" value="FAD/NAD-bd_sf"/>
</dbReference>
<evidence type="ECO:0000256" key="2">
    <source>
        <dbReference type="ARBA" id="ARBA00023180"/>
    </source>
</evidence>
<keyword evidence="2" id="KW-0325">Glycoprotein</keyword>
<evidence type="ECO:0000313" key="6">
    <source>
        <dbReference type="EMBL" id="OCK75414.1"/>
    </source>
</evidence>